<dbReference type="RefSeq" id="XP_008045879.1">
    <property type="nucleotide sequence ID" value="XM_008047688.1"/>
</dbReference>
<evidence type="ECO:0000313" key="2">
    <source>
        <dbReference type="EMBL" id="EIW51236.1"/>
    </source>
</evidence>
<organism evidence="2 3">
    <name type="scientific">Trametes versicolor (strain FP-101664)</name>
    <name type="common">White-rot fungus</name>
    <name type="synonym">Coriolus versicolor</name>
    <dbReference type="NCBI Taxonomy" id="717944"/>
    <lineage>
        <taxon>Eukaryota</taxon>
        <taxon>Fungi</taxon>
        <taxon>Dikarya</taxon>
        <taxon>Basidiomycota</taxon>
        <taxon>Agaricomycotina</taxon>
        <taxon>Agaricomycetes</taxon>
        <taxon>Polyporales</taxon>
        <taxon>Polyporaceae</taxon>
        <taxon>Trametes</taxon>
    </lineage>
</organism>
<feature type="transmembrane region" description="Helical" evidence="1">
    <location>
        <begin position="12"/>
        <end position="35"/>
    </location>
</feature>
<dbReference type="OMA" id="MYARETA"/>
<keyword evidence="1" id="KW-0472">Membrane</keyword>
<keyword evidence="1" id="KW-1133">Transmembrane helix</keyword>
<dbReference type="KEGG" id="tvs:TRAVEDRAFT_41107"/>
<keyword evidence="1" id="KW-0812">Transmembrane</keyword>
<evidence type="ECO:0000256" key="1">
    <source>
        <dbReference type="SAM" id="Phobius"/>
    </source>
</evidence>
<evidence type="ECO:0000313" key="3">
    <source>
        <dbReference type="Proteomes" id="UP000054317"/>
    </source>
</evidence>
<name>R7S658_TRAVS</name>
<accession>R7S658</accession>
<protein>
    <submittedName>
        <fullName evidence="2">Uncharacterized protein</fullName>
    </submittedName>
</protein>
<reference evidence="3" key="1">
    <citation type="journal article" date="2012" name="Science">
        <title>The Paleozoic origin of enzymatic lignin decomposition reconstructed from 31 fungal genomes.</title>
        <authorList>
            <person name="Floudas D."/>
            <person name="Binder M."/>
            <person name="Riley R."/>
            <person name="Barry K."/>
            <person name="Blanchette R.A."/>
            <person name="Henrissat B."/>
            <person name="Martinez A.T."/>
            <person name="Otillar R."/>
            <person name="Spatafora J.W."/>
            <person name="Yadav J.S."/>
            <person name="Aerts A."/>
            <person name="Benoit I."/>
            <person name="Boyd A."/>
            <person name="Carlson A."/>
            <person name="Copeland A."/>
            <person name="Coutinho P.M."/>
            <person name="de Vries R.P."/>
            <person name="Ferreira P."/>
            <person name="Findley K."/>
            <person name="Foster B."/>
            <person name="Gaskell J."/>
            <person name="Glotzer D."/>
            <person name="Gorecki P."/>
            <person name="Heitman J."/>
            <person name="Hesse C."/>
            <person name="Hori C."/>
            <person name="Igarashi K."/>
            <person name="Jurgens J.A."/>
            <person name="Kallen N."/>
            <person name="Kersten P."/>
            <person name="Kohler A."/>
            <person name="Kuees U."/>
            <person name="Kumar T.K.A."/>
            <person name="Kuo A."/>
            <person name="LaButti K."/>
            <person name="Larrondo L.F."/>
            <person name="Lindquist E."/>
            <person name="Ling A."/>
            <person name="Lombard V."/>
            <person name="Lucas S."/>
            <person name="Lundell T."/>
            <person name="Martin R."/>
            <person name="McLaughlin D.J."/>
            <person name="Morgenstern I."/>
            <person name="Morin E."/>
            <person name="Murat C."/>
            <person name="Nagy L.G."/>
            <person name="Nolan M."/>
            <person name="Ohm R.A."/>
            <person name="Patyshakuliyeva A."/>
            <person name="Rokas A."/>
            <person name="Ruiz-Duenas F.J."/>
            <person name="Sabat G."/>
            <person name="Salamov A."/>
            <person name="Samejima M."/>
            <person name="Schmutz J."/>
            <person name="Slot J.C."/>
            <person name="St John F."/>
            <person name="Stenlid J."/>
            <person name="Sun H."/>
            <person name="Sun S."/>
            <person name="Syed K."/>
            <person name="Tsang A."/>
            <person name="Wiebenga A."/>
            <person name="Young D."/>
            <person name="Pisabarro A."/>
            <person name="Eastwood D.C."/>
            <person name="Martin F."/>
            <person name="Cullen D."/>
            <person name="Grigoriev I.V."/>
            <person name="Hibbett D.S."/>
        </authorList>
    </citation>
    <scope>NUCLEOTIDE SEQUENCE [LARGE SCALE GENOMIC DNA]</scope>
    <source>
        <strain evidence="3">FP-101664</strain>
    </source>
</reference>
<dbReference type="AlphaFoldDB" id="R7S658"/>
<dbReference type="Proteomes" id="UP000054317">
    <property type="component" value="Unassembled WGS sequence"/>
</dbReference>
<dbReference type="OrthoDB" id="10568546at2759"/>
<keyword evidence="3" id="KW-1185">Reference proteome</keyword>
<dbReference type="GeneID" id="19414369"/>
<proteinExistence type="predicted"/>
<sequence length="357" mass="39502">MLPSLLFRGIFPILLLFVLIPMLAVAPPYGFFYLYNLTTRLDPSHPHMKDAAASVHQSANLILCVFGHLAWYPRICRKDPSSMNSSDEAAPRCERLVELVVRRAVLYEDIVRELSLIAPAGYLASLEPVIDDLIALDDHVMLHEEGRLEVLGVGDIELLLQSQTLCRLVGQAAYEIFLHMDLGLFRMLMLHSAMSERLLLTRLGTMRRAELDVDVGTFVAVFANTTTSSLIHIHDQVRRAATIASSLTATIQTLAARKDFDRLCPVSTSSSLLVCDTFSAVLQGFAQVRMVSTALAELDEILETATADLGQLSEAFIPSKCSIWLSEKIVEDDTGAILRTSDRMRAMLDAAMPGIRE</sequence>
<dbReference type="EMBL" id="JH711922">
    <property type="protein sequence ID" value="EIW51236.1"/>
    <property type="molecule type" value="Genomic_DNA"/>
</dbReference>
<gene>
    <name evidence="2" type="ORF">TRAVEDRAFT_41107</name>
</gene>